<dbReference type="EMBL" id="AESD01000704">
    <property type="protein sequence ID" value="EHJ10585.1"/>
    <property type="molecule type" value="Genomic_DNA"/>
</dbReference>
<evidence type="ECO:0000313" key="1">
    <source>
        <dbReference type="EMBL" id="EHJ10585.1"/>
    </source>
</evidence>
<protein>
    <submittedName>
        <fullName evidence="1">FdxN element excision controlling factor protein</fullName>
    </submittedName>
</protein>
<proteinExistence type="predicted"/>
<dbReference type="InterPro" id="IPR014968">
    <property type="entry name" value="XisI"/>
</dbReference>
<gene>
    <name evidence="1" type="ORF">CWATWH0003_4696</name>
</gene>
<dbReference type="CDD" id="cd16382">
    <property type="entry name" value="XisI-like"/>
    <property type="match status" value="1"/>
</dbReference>
<dbReference type="GeneID" id="88768085"/>
<dbReference type="Gene3D" id="3.30.310.110">
    <property type="entry name" value="XisI-like"/>
    <property type="match status" value="1"/>
</dbReference>
<sequence length="111" mass="12796">MDNLAQYRQIIKTILENHASIPYSYGNIQQELIIDTEQNNFLLMNTGWENNKRIHGCVVHIAIINDKIWIQRDGIEQGITRELLDAGIPKNKIVLGFQSPSVRQYTEFAVN</sequence>
<comment type="caution">
    <text evidence="1">The sequence shown here is derived from an EMBL/GenBank/DDBJ whole genome shotgun (WGS) entry which is preliminary data.</text>
</comment>
<dbReference type="PATRIC" id="fig|423471.3.peg.4398"/>
<name>G5JB82_CROWT</name>
<evidence type="ECO:0000313" key="2">
    <source>
        <dbReference type="Proteomes" id="UP000003477"/>
    </source>
</evidence>
<dbReference type="Proteomes" id="UP000003477">
    <property type="component" value="Unassembled WGS sequence"/>
</dbReference>
<reference evidence="1 2" key="1">
    <citation type="journal article" date="2011" name="Front. Microbiol.">
        <title>Two Strains of Crocosphaera watsonii with Highly Conserved Genomes are Distinguished by Strain-Specific Features.</title>
        <authorList>
            <person name="Bench S.R."/>
            <person name="Ilikchyan I.N."/>
            <person name="Tripp H.J."/>
            <person name="Zehr J.P."/>
        </authorList>
    </citation>
    <scope>NUCLEOTIDE SEQUENCE [LARGE SCALE GENOMIC DNA]</scope>
    <source>
        <strain evidence="1 2">WH 0003</strain>
    </source>
</reference>
<dbReference type="AlphaFoldDB" id="G5JB82"/>
<dbReference type="RefSeq" id="WP_007312537.1">
    <property type="nucleotide sequence ID" value="NZ_AESD01000704.1"/>
</dbReference>
<dbReference type="InterPro" id="IPR035943">
    <property type="entry name" value="XisI-like_sf"/>
</dbReference>
<accession>G5JB82</accession>
<dbReference type="Pfam" id="PF08869">
    <property type="entry name" value="XisI"/>
    <property type="match status" value="1"/>
</dbReference>
<dbReference type="SUPFAM" id="SSF143847">
    <property type="entry name" value="XisI-like"/>
    <property type="match status" value="1"/>
</dbReference>
<organism evidence="1 2">
    <name type="scientific">Crocosphaera watsonii WH 0003</name>
    <dbReference type="NCBI Taxonomy" id="423471"/>
    <lineage>
        <taxon>Bacteria</taxon>
        <taxon>Bacillati</taxon>
        <taxon>Cyanobacteriota</taxon>
        <taxon>Cyanophyceae</taxon>
        <taxon>Oscillatoriophycideae</taxon>
        <taxon>Chroococcales</taxon>
        <taxon>Aphanothecaceae</taxon>
        <taxon>Crocosphaera</taxon>
    </lineage>
</organism>